<proteinExistence type="predicted"/>
<evidence type="ECO:0000313" key="4">
    <source>
        <dbReference type="Proteomes" id="UP001159363"/>
    </source>
</evidence>
<keyword evidence="2" id="KW-1133">Transmembrane helix</keyword>
<keyword evidence="2" id="KW-0812">Transmembrane</keyword>
<accession>A0ABQ9HHC6</accession>
<dbReference type="PANTHER" id="PTHR46704">
    <property type="entry name" value="CXC DOMAIN-CONTAINING PROTEIN-RELATED"/>
    <property type="match status" value="1"/>
</dbReference>
<dbReference type="PANTHER" id="PTHR46704:SF1">
    <property type="entry name" value="TELOMERE LENGTH REGULATION PROTEIN TEL2 HOMOLOG"/>
    <property type="match status" value="1"/>
</dbReference>
<keyword evidence="4" id="KW-1185">Reference proteome</keyword>
<keyword evidence="2" id="KW-0472">Membrane</keyword>
<protein>
    <submittedName>
        <fullName evidence="3">Uncharacterized protein</fullName>
    </submittedName>
</protein>
<dbReference type="Proteomes" id="UP001159363">
    <property type="component" value="Chromosome 4"/>
</dbReference>
<gene>
    <name evidence="3" type="ORF">PR048_015495</name>
</gene>
<evidence type="ECO:0000313" key="3">
    <source>
        <dbReference type="EMBL" id="KAJ8883642.1"/>
    </source>
</evidence>
<evidence type="ECO:0000256" key="2">
    <source>
        <dbReference type="SAM" id="Phobius"/>
    </source>
</evidence>
<comment type="caution">
    <text evidence="3">The sequence shown here is derived from an EMBL/GenBank/DDBJ whole genome shotgun (WGS) entry which is preliminary data.</text>
</comment>
<name>A0ABQ9HHC6_9NEOP</name>
<feature type="region of interest" description="Disordered" evidence="1">
    <location>
        <begin position="562"/>
        <end position="582"/>
    </location>
</feature>
<dbReference type="EMBL" id="JARBHB010000005">
    <property type="protein sequence ID" value="KAJ8883642.1"/>
    <property type="molecule type" value="Genomic_DNA"/>
</dbReference>
<feature type="compositionally biased region" description="Basic residues" evidence="1">
    <location>
        <begin position="472"/>
        <end position="487"/>
    </location>
</feature>
<evidence type="ECO:0000256" key="1">
    <source>
        <dbReference type="SAM" id="MobiDB-lite"/>
    </source>
</evidence>
<sequence>MRFLKYKTIEKIQYHDPTENLDILWNISRILKQNVPGWQGVCQLLHKENSPLKKVVHRLGGLHKIMSILGFIGFVMTGAGLAEILEVIHAGNAVKYTQFGKAIAELFVRLLCCAQTTGLDLKEVFCCELFTYPASIFDKCGHMREYGKSQLAAGCTTKRAEADADVTIVTQGVASAQKYPTAIMGEDTDLLILLIRYVNIQCCDILLFPEPKKSSRYVPVYGIKQITQKLDEEVCSHILFAHAMLGCDTTSKPFGFRKSDTIKLFKNNDIFKENAAVFKGVGKTEEEIQAAGHAANATNATSQVKPEVLPPTKDASVLHPVRVYPQVQYWTGTDMDPLSWGRELHHGRLAPMKMRQAPAADHLMKFLKCGCTTTQCSTRQCVYKRQGVMCTSARTTCRGINCYSSMEVIRAYIPGVLVAAGGHELHRPPLALLHAGPRGVVDESQLVGVVAEVHHVHRVGEAVANHQSCTHPPRRTSSRGTAPKRKKIMSDPGISWINLATSKTPLEPQLKQLKAVHDKMNPRIFRVSTDEGGTRWKFKKKTQNVMVGAEKTHLRAASSGTIPMCESPRVTPPVIEPGSPSWEENTHVREEREELHHSRIQIFTHLTLVLRVAAFRLYGRRELTCSDGVVDEDERVVLVPGVRVPHEGGAVCRHGEGTQLGEQTEEGSCSRTSLQPEHHRRVGVVVLQREMQLQK</sequence>
<organism evidence="3 4">
    <name type="scientific">Dryococelus australis</name>
    <dbReference type="NCBI Taxonomy" id="614101"/>
    <lineage>
        <taxon>Eukaryota</taxon>
        <taxon>Metazoa</taxon>
        <taxon>Ecdysozoa</taxon>
        <taxon>Arthropoda</taxon>
        <taxon>Hexapoda</taxon>
        <taxon>Insecta</taxon>
        <taxon>Pterygota</taxon>
        <taxon>Neoptera</taxon>
        <taxon>Polyneoptera</taxon>
        <taxon>Phasmatodea</taxon>
        <taxon>Verophasmatodea</taxon>
        <taxon>Anareolatae</taxon>
        <taxon>Phasmatidae</taxon>
        <taxon>Eurycanthinae</taxon>
        <taxon>Dryococelus</taxon>
    </lineage>
</organism>
<reference evidence="3 4" key="1">
    <citation type="submission" date="2023-02" db="EMBL/GenBank/DDBJ databases">
        <title>LHISI_Scaffold_Assembly.</title>
        <authorList>
            <person name="Stuart O.P."/>
            <person name="Cleave R."/>
            <person name="Magrath M.J.L."/>
            <person name="Mikheyev A.S."/>
        </authorList>
    </citation>
    <scope>NUCLEOTIDE SEQUENCE [LARGE SCALE GENOMIC DNA]</scope>
    <source>
        <strain evidence="3">Daus_M_001</strain>
        <tissue evidence="3">Leg muscle</tissue>
    </source>
</reference>
<feature type="region of interest" description="Disordered" evidence="1">
    <location>
        <begin position="654"/>
        <end position="675"/>
    </location>
</feature>
<feature type="region of interest" description="Disordered" evidence="1">
    <location>
        <begin position="464"/>
        <end position="488"/>
    </location>
</feature>
<feature type="transmembrane region" description="Helical" evidence="2">
    <location>
        <begin position="62"/>
        <end position="82"/>
    </location>
</feature>